<keyword evidence="4" id="KW-1185">Reference proteome</keyword>
<evidence type="ECO:0000313" key="3">
    <source>
        <dbReference type="EMBL" id="KAI5422827.1"/>
    </source>
</evidence>
<dbReference type="EMBL" id="JAMSHJ010000004">
    <property type="protein sequence ID" value="KAI5422827.1"/>
    <property type="molecule type" value="Genomic_DNA"/>
</dbReference>
<dbReference type="PANTHER" id="PTHR47150:SF7">
    <property type="entry name" value="NUCLEASE"/>
    <property type="match status" value="1"/>
</dbReference>
<feature type="compositionally biased region" description="Low complexity" evidence="1">
    <location>
        <begin position="1"/>
        <end position="14"/>
    </location>
</feature>
<gene>
    <name evidence="3" type="ORF">KIW84_046016</name>
</gene>
<dbReference type="AlphaFoldDB" id="A0A9D5ASK8"/>
<comment type="caution">
    <text evidence="3">The sequence shown here is derived from an EMBL/GenBank/DDBJ whole genome shotgun (WGS) entry which is preliminary data.</text>
</comment>
<sequence>MQNYQNPNPQNSQIPPVPTNPAIFLPSSNNPNMYPIPQINSNSMEFSTQVPPFSTQVPPFSTQVGTEKEERVVVKKRSREQFTREKDILLIQSWLNVSKDPIVGVDQKAESFWLRIAASYNQYRKKNGTSETDVMADAHAIFAQDQGTTFNLEYAWRLLKDEAKWRIIEESIGSSTKITKTYASGASSENPDTTSSYEFNSSSPIERPMGQKAAKRKGKTSEIPNATQDAKNKRAITMDKLAQAKEDEIELRVVQMMMKDTSTMNDSQRDIHEKYYNSDNYDQEFWELVEEEFMDDSDEEQKLQNERRFGNSSRPKRRTTVDRGREEGHNRLFNDYFSENPIYTDVQFRRRFRMHRHVFLRIVDALGNHDEYFQMRVDATGKMGLSPLQKCTSAIRMLAYGSPADLVDEYVRINKSTSIECLERFVKGVNVVFGAEYLRKPNNTDVEHLLQMGESRGFSGDEEEVILETHYMAERDNMVVSDDSPSPYV</sequence>
<feature type="compositionally biased region" description="Basic and acidic residues" evidence="1">
    <location>
        <begin position="300"/>
        <end position="309"/>
    </location>
</feature>
<feature type="domain" description="No apical meristem-associated C-terminal" evidence="2">
    <location>
        <begin position="149"/>
        <end position="270"/>
    </location>
</feature>
<feature type="region of interest" description="Disordered" evidence="1">
    <location>
        <begin position="296"/>
        <end position="325"/>
    </location>
</feature>
<evidence type="ECO:0000256" key="1">
    <source>
        <dbReference type="SAM" id="MobiDB-lite"/>
    </source>
</evidence>
<dbReference type="Proteomes" id="UP001058974">
    <property type="component" value="Chromosome 4"/>
</dbReference>
<feature type="region of interest" description="Disordered" evidence="1">
    <location>
        <begin position="183"/>
        <end position="233"/>
    </location>
</feature>
<evidence type="ECO:0000313" key="4">
    <source>
        <dbReference type="Proteomes" id="UP001058974"/>
    </source>
</evidence>
<dbReference type="InterPro" id="IPR029466">
    <property type="entry name" value="NAM-associated_C"/>
</dbReference>
<organism evidence="3 4">
    <name type="scientific">Pisum sativum</name>
    <name type="common">Garden pea</name>
    <name type="synonym">Lathyrus oleraceus</name>
    <dbReference type="NCBI Taxonomy" id="3888"/>
    <lineage>
        <taxon>Eukaryota</taxon>
        <taxon>Viridiplantae</taxon>
        <taxon>Streptophyta</taxon>
        <taxon>Embryophyta</taxon>
        <taxon>Tracheophyta</taxon>
        <taxon>Spermatophyta</taxon>
        <taxon>Magnoliopsida</taxon>
        <taxon>eudicotyledons</taxon>
        <taxon>Gunneridae</taxon>
        <taxon>Pentapetalae</taxon>
        <taxon>rosids</taxon>
        <taxon>fabids</taxon>
        <taxon>Fabales</taxon>
        <taxon>Fabaceae</taxon>
        <taxon>Papilionoideae</taxon>
        <taxon>50 kb inversion clade</taxon>
        <taxon>NPAAA clade</taxon>
        <taxon>Hologalegina</taxon>
        <taxon>IRL clade</taxon>
        <taxon>Fabeae</taxon>
        <taxon>Lathyrus</taxon>
    </lineage>
</organism>
<dbReference type="PANTHER" id="PTHR47150">
    <property type="entry name" value="OS12G0169200 PROTEIN"/>
    <property type="match status" value="1"/>
</dbReference>
<feature type="region of interest" description="Disordered" evidence="1">
    <location>
        <begin position="1"/>
        <end position="29"/>
    </location>
</feature>
<dbReference type="Gramene" id="Psat04G0601600-T1">
    <property type="protein sequence ID" value="KAI5422827.1"/>
    <property type="gene ID" value="KIW84_046016"/>
</dbReference>
<protein>
    <recommendedName>
        <fullName evidence="2">No apical meristem-associated C-terminal domain-containing protein</fullName>
    </recommendedName>
</protein>
<accession>A0A9D5ASK8</accession>
<name>A0A9D5ASK8_PEA</name>
<feature type="compositionally biased region" description="Polar residues" evidence="1">
    <location>
        <begin position="183"/>
        <end position="204"/>
    </location>
</feature>
<dbReference type="Pfam" id="PF14303">
    <property type="entry name" value="NAM-associated"/>
    <property type="match status" value="1"/>
</dbReference>
<reference evidence="3 4" key="1">
    <citation type="journal article" date="2022" name="Nat. Genet.">
        <title>Improved pea reference genome and pan-genome highlight genomic features and evolutionary characteristics.</title>
        <authorList>
            <person name="Yang T."/>
            <person name="Liu R."/>
            <person name="Luo Y."/>
            <person name="Hu S."/>
            <person name="Wang D."/>
            <person name="Wang C."/>
            <person name="Pandey M.K."/>
            <person name="Ge S."/>
            <person name="Xu Q."/>
            <person name="Li N."/>
            <person name="Li G."/>
            <person name="Huang Y."/>
            <person name="Saxena R.K."/>
            <person name="Ji Y."/>
            <person name="Li M."/>
            <person name="Yan X."/>
            <person name="He Y."/>
            <person name="Liu Y."/>
            <person name="Wang X."/>
            <person name="Xiang C."/>
            <person name="Varshney R.K."/>
            <person name="Ding H."/>
            <person name="Gao S."/>
            <person name="Zong X."/>
        </authorList>
    </citation>
    <scope>NUCLEOTIDE SEQUENCE [LARGE SCALE GENOMIC DNA]</scope>
    <source>
        <strain evidence="3 4">cv. Zhongwan 6</strain>
    </source>
</reference>
<proteinExistence type="predicted"/>
<evidence type="ECO:0000259" key="2">
    <source>
        <dbReference type="Pfam" id="PF14303"/>
    </source>
</evidence>